<feature type="non-terminal residue" evidence="3">
    <location>
        <position position="337"/>
    </location>
</feature>
<dbReference type="SUPFAM" id="SSF49899">
    <property type="entry name" value="Concanavalin A-like lectins/glucanases"/>
    <property type="match status" value="1"/>
</dbReference>
<evidence type="ECO:0000256" key="1">
    <source>
        <dbReference type="ARBA" id="ARBA00006865"/>
    </source>
</evidence>
<reference evidence="3" key="1">
    <citation type="submission" date="2021-04" db="EMBL/GenBank/DDBJ databases">
        <authorList>
            <consortium name="Molecular Ecology Group"/>
        </authorList>
    </citation>
    <scope>NUCLEOTIDE SEQUENCE</scope>
</reference>
<keyword evidence="4" id="KW-1185">Reference proteome</keyword>
<comment type="caution">
    <text evidence="3">The sequence shown here is derived from an EMBL/GenBank/DDBJ whole genome shotgun (WGS) entry which is preliminary data.</text>
</comment>
<name>A0A8S3ZM91_9EUPU</name>
<evidence type="ECO:0000313" key="4">
    <source>
        <dbReference type="Proteomes" id="UP000678393"/>
    </source>
</evidence>
<sequence length="337" mass="37721">RTLPQTGGGGPLPLTRRVRAVTFRDDFNSYNKGNWNPEISMFGGFNWEFQVYTPESKNIYASGGHLYLRPTLTTDDPRWDENFLHTGVMDVAKIWGKCTNDGNYGCVRDGHNGLLPPVMSGKVSSVPTARFGTVEVRAKIPRGDWLWPAIWMMPQESHYGGWPRSGEIDIMESRGNAGDLGVGTVSSTLHWGPSTDQNRFSLTHGEKHSANYHTDYHTWRLDWTQDHLKTFIDNQLILDAEVGAGFWQKGGFSGSNPWAGGGHSAPFDRPFYMILNVAVGGTNGFFPDNVNWGTKKPWANTSPHAAQDLWDARSSWLPSWQGDNTALIVDYVEFRNP</sequence>
<dbReference type="InterPro" id="IPR000757">
    <property type="entry name" value="Beta-glucanase-like"/>
</dbReference>
<comment type="similarity">
    <text evidence="1">Belongs to the glycosyl hydrolase 16 family.</text>
</comment>
<evidence type="ECO:0000313" key="3">
    <source>
        <dbReference type="EMBL" id="CAG5128870.1"/>
    </source>
</evidence>
<dbReference type="PANTHER" id="PTHR10963:SF55">
    <property type="entry name" value="GLYCOSIDE HYDROLASE FAMILY 16 PROTEIN"/>
    <property type="match status" value="1"/>
</dbReference>
<organism evidence="3 4">
    <name type="scientific">Candidula unifasciata</name>
    <dbReference type="NCBI Taxonomy" id="100452"/>
    <lineage>
        <taxon>Eukaryota</taxon>
        <taxon>Metazoa</taxon>
        <taxon>Spiralia</taxon>
        <taxon>Lophotrochozoa</taxon>
        <taxon>Mollusca</taxon>
        <taxon>Gastropoda</taxon>
        <taxon>Heterobranchia</taxon>
        <taxon>Euthyneura</taxon>
        <taxon>Panpulmonata</taxon>
        <taxon>Eupulmonata</taxon>
        <taxon>Stylommatophora</taxon>
        <taxon>Helicina</taxon>
        <taxon>Helicoidea</taxon>
        <taxon>Geomitridae</taxon>
        <taxon>Candidula</taxon>
    </lineage>
</organism>
<accession>A0A8S3ZM91</accession>
<evidence type="ECO:0000259" key="2">
    <source>
        <dbReference type="PROSITE" id="PS51762"/>
    </source>
</evidence>
<dbReference type="GO" id="GO:0004553">
    <property type="term" value="F:hydrolase activity, hydrolyzing O-glycosyl compounds"/>
    <property type="evidence" value="ECO:0007669"/>
    <property type="project" value="InterPro"/>
</dbReference>
<dbReference type="GO" id="GO:0005975">
    <property type="term" value="P:carbohydrate metabolic process"/>
    <property type="evidence" value="ECO:0007669"/>
    <property type="project" value="InterPro"/>
</dbReference>
<dbReference type="InterPro" id="IPR050546">
    <property type="entry name" value="Glycosyl_Hydrlase_16"/>
</dbReference>
<dbReference type="EMBL" id="CAJHNH020003246">
    <property type="protein sequence ID" value="CAG5128870.1"/>
    <property type="molecule type" value="Genomic_DNA"/>
</dbReference>
<dbReference type="PANTHER" id="PTHR10963">
    <property type="entry name" value="GLYCOSYL HYDROLASE-RELATED"/>
    <property type="match status" value="1"/>
</dbReference>
<dbReference type="Proteomes" id="UP000678393">
    <property type="component" value="Unassembled WGS sequence"/>
</dbReference>
<protein>
    <recommendedName>
        <fullName evidence="2">GH16 domain-containing protein</fullName>
    </recommendedName>
</protein>
<feature type="domain" description="GH16" evidence="2">
    <location>
        <begin position="5"/>
        <end position="337"/>
    </location>
</feature>
<dbReference type="AlphaFoldDB" id="A0A8S3ZM91"/>
<proteinExistence type="inferred from homology"/>
<gene>
    <name evidence="3" type="ORF">CUNI_LOCUS14428</name>
</gene>
<dbReference type="Gene3D" id="2.60.120.200">
    <property type="match status" value="1"/>
</dbReference>
<dbReference type="Pfam" id="PF00722">
    <property type="entry name" value="Glyco_hydro_16"/>
    <property type="match status" value="1"/>
</dbReference>
<dbReference type="PROSITE" id="PS51762">
    <property type="entry name" value="GH16_2"/>
    <property type="match status" value="1"/>
</dbReference>
<dbReference type="OrthoDB" id="4781at2759"/>
<dbReference type="InterPro" id="IPR013320">
    <property type="entry name" value="ConA-like_dom_sf"/>
</dbReference>